<gene>
    <name evidence="1" type="ORF">BCF53_10659</name>
</gene>
<dbReference type="Gene3D" id="3.40.50.10110">
    <property type="entry name" value="DNA polymerase III subunit chi"/>
    <property type="match status" value="1"/>
</dbReference>
<dbReference type="Pfam" id="PF04364">
    <property type="entry name" value="DNA_pol3_chi"/>
    <property type="match status" value="1"/>
</dbReference>
<comment type="caution">
    <text evidence="1">The sequence shown here is derived from an EMBL/GenBank/DDBJ whole genome shotgun (WGS) entry which is preliminary data.</text>
</comment>
<dbReference type="GO" id="GO:0032298">
    <property type="term" value="P:positive regulation of DNA-templated DNA replication initiation"/>
    <property type="evidence" value="ECO:0007669"/>
    <property type="project" value="TreeGrafter"/>
</dbReference>
<accession>A0A4R3I5P0</accession>
<dbReference type="Proteomes" id="UP000295793">
    <property type="component" value="Unassembled WGS sequence"/>
</dbReference>
<dbReference type="PANTHER" id="PTHR38767:SF1">
    <property type="entry name" value="DNA POLYMERASE III SUBUNIT CHI"/>
    <property type="match status" value="1"/>
</dbReference>
<organism evidence="1 2">
    <name type="scientific">Reinekea marinisedimentorum</name>
    <dbReference type="NCBI Taxonomy" id="230495"/>
    <lineage>
        <taxon>Bacteria</taxon>
        <taxon>Pseudomonadati</taxon>
        <taxon>Pseudomonadota</taxon>
        <taxon>Gammaproteobacteria</taxon>
        <taxon>Oceanospirillales</taxon>
        <taxon>Saccharospirillaceae</taxon>
        <taxon>Reinekea</taxon>
    </lineage>
</organism>
<keyword evidence="2" id="KW-1185">Reference proteome</keyword>
<dbReference type="SUPFAM" id="SSF102400">
    <property type="entry name" value="DNA polymerase III chi subunit"/>
    <property type="match status" value="1"/>
</dbReference>
<name>A0A4R3I5P0_9GAMM</name>
<protein>
    <submittedName>
        <fullName evidence="1">DNA polymerase III chi subunit</fullName>
    </submittedName>
</protein>
<reference evidence="1 2" key="1">
    <citation type="submission" date="2019-03" db="EMBL/GenBank/DDBJ databases">
        <title>Genomic Encyclopedia of Archaeal and Bacterial Type Strains, Phase II (KMG-II): from individual species to whole genera.</title>
        <authorList>
            <person name="Goeker M."/>
        </authorList>
    </citation>
    <scope>NUCLEOTIDE SEQUENCE [LARGE SCALE GENOMIC DNA]</scope>
    <source>
        <strain evidence="1 2">DSM 15388</strain>
    </source>
</reference>
<dbReference type="AlphaFoldDB" id="A0A4R3I5P0"/>
<dbReference type="GO" id="GO:0003887">
    <property type="term" value="F:DNA-directed DNA polymerase activity"/>
    <property type="evidence" value="ECO:0007669"/>
    <property type="project" value="InterPro"/>
</dbReference>
<sequence length="144" mass="16919">MTKIDFHILPSDQDTQRYKYVARLVHKAQSRNHQILIATESEAQAQEVSNALWSLSSEAFLAHTTVSNDHYPLQISFSGHCGEHHDILINLCHQTPEYFPRFGRVFEVVSQRPDLLESSRTRYRFYQDRGYALTRHDLRDRMTQ</sequence>
<dbReference type="PANTHER" id="PTHR38767">
    <property type="entry name" value="DNA POLYMERASE III SUBUNIT CHI"/>
    <property type="match status" value="1"/>
</dbReference>
<dbReference type="InterPro" id="IPR036768">
    <property type="entry name" value="PolIII_chi_sf"/>
</dbReference>
<dbReference type="OrthoDB" id="5297568at2"/>
<evidence type="ECO:0000313" key="2">
    <source>
        <dbReference type="Proteomes" id="UP000295793"/>
    </source>
</evidence>
<dbReference type="EMBL" id="SLZR01000006">
    <property type="protein sequence ID" value="TCS41328.1"/>
    <property type="molecule type" value="Genomic_DNA"/>
</dbReference>
<dbReference type="InterPro" id="IPR007459">
    <property type="entry name" value="DNA_pol3_chi"/>
</dbReference>
<dbReference type="RefSeq" id="WP_132701303.1">
    <property type="nucleotide sequence ID" value="NZ_SLZR01000006.1"/>
</dbReference>
<dbReference type="GO" id="GO:0003677">
    <property type="term" value="F:DNA binding"/>
    <property type="evidence" value="ECO:0007669"/>
    <property type="project" value="InterPro"/>
</dbReference>
<dbReference type="GO" id="GO:0006260">
    <property type="term" value="P:DNA replication"/>
    <property type="evidence" value="ECO:0007669"/>
    <property type="project" value="InterPro"/>
</dbReference>
<proteinExistence type="predicted"/>
<evidence type="ECO:0000313" key="1">
    <source>
        <dbReference type="EMBL" id="TCS41328.1"/>
    </source>
</evidence>